<sequence>MKHPYRQYKQSWRWSYRITGILAIVFMLVAVLGFYLVQRILLRNAQEMGNELASRYAEMDLWDVRAAEPLLTLGVRTLEEHTAQDDDTDAQIQWTLEFFDRLQEAAGGDLTPFAVIQGDHQPRKRAG</sequence>
<keyword evidence="1" id="KW-0472">Membrane</keyword>
<comment type="caution">
    <text evidence="2">The sequence shown here is derived from an EMBL/GenBank/DDBJ whole genome shotgun (WGS) entry which is preliminary data.</text>
</comment>
<protein>
    <submittedName>
        <fullName evidence="2">Uncharacterized protein</fullName>
    </submittedName>
</protein>
<organism evidence="2 3">
    <name type="scientific">Candidatus Avoscillospira avistercoris</name>
    <dbReference type="NCBI Taxonomy" id="2840707"/>
    <lineage>
        <taxon>Bacteria</taxon>
        <taxon>Bacillati</taxon>
        <taxon>Bacillota</taxon>
        <taxon>Clostridia</taxon>
        <taxon>Eubacteriales</taxon>
        <taxon>Oscillospiraceae</taxon>
        <taxon>Oscillospiraceae incertae sedis</taxon>
        <taxon>Candidatus Avoscillospira</taxon>
    </lineage>
</organism>
<accession>A0A9D1JU94</accession>
<evidence type="ECO:0000313" key="3">
    <source>
        <dbReference type="Proteomes" id="UP000886741"/>
    </source>
</evidence>
<dbReference type="EMBL" id="DVJJ01000099">
    <property type="protein sequence ID" value="HIS65019.1"/>
    <property type="molecule type" value="Genomic_DNA"/>
</dbReference>
<dbReference type="Proteomes" id="UP000886741">
    <property type="component" value="Unassembled WGS sequence"/>
</dbReference>
<feature type="transmembrane region" description="Helical" evidence="1">
    <location>
        <begin position="14"/>
        <end position="37"/>
    </location>
</feature>
<dbReference type="AlphaFoldDB" id="A0A9D1JU94"/>
<reference evidence="2" key="2">
    <citation type="journal article" date="2021" name="PeerJ">
        <title>Extensive microbial diversity within the chicken gut microbiome revealed by metagenomics and culture.</title>
        <authorList>
            <person name="Gilroy R."/>
            <person name="Ravi A."/>
            <person name="Getino M."/>
            <person name="Pursley I."/>
            <person name="Horton D.L."/>
            <person name="Alikhan N.F."/>
            <person name="Baker D."/>
            <person name="Gharbi K."/>
            <person name="Hall N."/>
            <person name="Watson M."/>
            <person name="Adriaenssens E.M."/>
            <person name="Foster-Nyarko E."/>
            <person name="Jarju S."/>
            <person name="Secka A."/>
            <person name="Antonio M."/>
            <person name="Oren A."/>
            <person name="Chaudhuri R.R."/>
            <person name="La Ragione R."/>
            <person name="Hildebrand F."/>
            <person name="Pallen M.J."/>
        </authorList>
    </citation>
    <scope>NUCLEOTIDE SEQUENCE</scope>
    <source>
        <strain evidence="2">ChiBcec16-1751</strain>
    </source>
</reference>
<evidence type="ECO:0000313" key="2">
    <source>
        <dbReference type="EMBL" id="HIS65019.1"/>
    </source>
</evidence>
<evidence type="ECO:0000256" key="1">
    <source>
        <dbReference type="SAM" id="Phobius"/>
    </source>
</evidence>
<keyword evidence="1" id="KW-1133">Transmembrane helix</keyword>
<reference evidence="2" key="1">
    <citation type="submission" date="2020-10" db="EMBL/GenBank/DDBJ databases">
        <authorList>
            <person name="Gilroy R."/>
        </authorList>
    </citation>
    <scope>NUCLEOTIDE SEQUENCE</scope>
    <source>
        <strain evidence="2">ChiBcec16-1751</strain>
    </source>
</reference>
<gene>
    <name evidence="2" type="ORF">IAA83_06580</name>
</gene>
<proteinExistence type="predicted"/>
<keyword evidence="1" id="KW-0812">Transmembrane</keyword>
<name>A0A9D1JU94_9FIRM</name>